<gene>
    <name evidence="2" type="ORF">SAMN05428964_1012099</name>
</gene>
<protein>
    <submittedName>
        <fullName evidence="2">Toxin ParE1/3/4</fullName>
    </submittedName>
</protein>
<dbReference type="InterPro" id="IPR007712">
    <property type="entry name" value="RelE/ParE_toxin"/>
</dbReference>
<name>A0A285RSL1_9PROT</name>
<evidence type="ECO:0000313" key="2">
    <source>
        <dbReference type="EMBL" id="SOB97172.1"/>
    </source>
</evidence>
<evidence type="ECO:0000313" key="3">
    <source>
        <dbReference type="Proteomes" id="UP000219068"/>
    </source>
</evidence>
<dbReference type="RefSeq" id="WP_097051361.1">
    <property type="nucleotide sequence ID" value="NZ_OBMM01000001.1"/>
</dbReference>
<dbReference type="InterPro" id="IPR035093">
    <property type="entry name" value="RelE/ParE_toxin_dom_sf"/>
</dbReference>
<keyword evidence="1" id="KW-1277">Toxin-antitoxin system</keyword>
<dbReference type="Proteomes" id="UP000219068">
    <property type="component" value="Unassembled WGS sequence"/>
</dbReference>
<sequence>MAAQYRLTASAKADINALLDESTHRHGQDARNRYAALLLAALRRIAQNPEGGATAARPELHPDMRSFHIRHSRTESNTTPVGNPVHVIFYRTTEPGRIEIIRVLHDRMEPSRHVEPKTNTKKTKGD</sequence>
<dbReference type="AlphaFoldDB" id="A0A285RSL1"/>
<reference evidence="2 3" key="1">
    <citation type="submission" date="2017-08" db="EMBL/GenBank/DDBJ databases">
        <authorList>
            <person name="de Groot N.N."/>
        </authorList>
    </citation>
    <scope>NUCLEOTIDE SEQUENCE [LARGE SCALE GENOMIC DNA]</scope>
    <source>
        <strain evidence="2 3">USBA 78</strain>
    </source>
</reference>
<dbReference type="Gene3D" id="3.30.2310.20">
    <property type="entry name" value="RelE-like"/>
    <property type="match status" value="1"/>
</dbReference>
<organism evidence="2 3">
    <name type="scientific">Thalassospira xiamenensis</name>
    <dbReference type="NCBI Taxonomy" id="220697"/>
    <lineage>
        <taxon>Bacteria</taxon>
        <taxon>Pseudomonadati</taxon>
        <taxon>Pseudomonadota</taxon>
        <taxon>Alphaproteobacteria</taxon>
        <taxon>Rhodospirillales</taxon>
        <taxon>Thalassospiraceae</taxon>
        <taxon>Thalassospira</taxon>
    </lineage>
</organism>
<dbReference type="EMBL" id="OBMM01000001">
    <property type="protein sequence ID" value="SOB97172.1"/>
    <property type="molecule type" value="Genomic_DNA"/>
</dbReference>
<accession>A0A285RSL1</accession>
<proteinExistence type="predicted"/>
<dbReference type="Pfam" id="PF05016">
    <property type="entry name" value="ParE_toxin"/>
    <property type="match status" value="1"/>
</dbReference>
<evidence type="ECO:0000256" key="1">
    <source>
        <dbReference type="ARBA" id="ARBA00022649"/>
    </source>
</evidence>